<keyword evidence="2" id="KW-1185">Reference proteome</keyword>
<comment type="caution">
    <text evidence="1">The sequence shown here is derived from an EMBL/GenBank/DDBJ whole genome shotgun (WGS) entry which is preliminary data.</text>
</comment>
<dbReference type="EMBL" id="VSRR010128615">
    <property type="protein sequence ID" value="MPD01790.1"/>
    <property type="molecule type" value="Genomic_DNA"/>
</dbReference>
<accession>A0A5B7K479</accession>
<proteinExistence type="predicted"/>
<protein>
    <submittedName>
        <fullName evidence="1">Uncharacterized protein</fullName>
    </submittedName>
</protein>
<gene>
    <name evidence="1" type="ORF">E2C01_097334</name>
</gene>
<evidence type="ECO:0000313" key="1">
    <source>
        <dbReference type="EMBL" id="MPD01790.1"/>
    </source>
</evidence>
<organism evidence="1 2">
    <name type="scientific">Portunus trituberculatus</name>
    <name type="common">Swimming crab</name>
    <name type="synonym">Neptunus trituberculatus</name>
    <dbReference type="NCBI Taxonomy" id="210409"/>
    <lineage>
        <taxon>Eukaryota</taxon>
        <taxon>Metazoa</taxon>
        <taxon>Ecdysozoa</taxon>
        <taxon>Arthropoda</taxon>
        <taxon>Crustacea</taxon>
        <taxon>Multicrustacea</taxon>
        <taxon>Malacostraca</taxon>
        <taxon>Eumalacostraca</taxon>
        <taxon>Eucarida</taxon>
        <taxon>Decapoda</taxon>
        <taxon>Pleocyemata</taxon>
        <taxon>Brachyura</taxon>
        <taxon>Eubrachyura</taxon>
        <taxon>Portunoidea</taxon>
        <taxon>Portunidae</taxon>
        <taxon>Portuninae</taxon>
        <taxon>Portunus</taxon>
    </lineage>
</organism>
<reference evidence="1 2" key="1">
    <citation type="submission" date="2019-05" db="EMBL/GenBank/DDBJ databases">
        <title>Another draft genome of Portunus trituberculatus and its Hox gene families provides insights of decapod evolution.</title>
        <authorList>
            <person name="Jeong J.-H."/>
            <person name="Song I."/>
            <person name="Kim S."/>
            <person name="Choi T."/>
            <person name="Kim D."/>
            <person name="Ryu S."/>
            <person name="Kim W."/>
        </authorList>
    </citation>
    <scope>NUCLEOTIDE SEQUENCE [LARGE SCALE GENOMIC DNA]</scope>
    <source>
        <tissue evidence="1">Muscle</tissue>
    </source>
</reference>
<dbReference type="Proteomes" id="UP000324222">
    <property type="component" value="Unassembled WGS sequence"/>
</dbReference>
<dbReference type="AlphaFoldDB" id="A0A5B7K479"/>
<name>A0A5B7K479_PORTR</name>
<evidence type="ECO:0000313" key="2">
    <source>
        <dbReference type="Proteomes" id="UP000324222"/>
    </source>
</evidence>
<sequence length="65" mass="7125">MDRRCPMGSRRSLSWAGRSLSRFHGLLLEAEVRPLRAPAPDAFRSGGHVTLQVTYAHGPPNAVLT</sequence>